<gene>
    <name evidence="2" type="ORF">MSP1401_LOCUS9954</name>
</gene>
<sequence length="165" mass="17610">MDDHLVQSMLAANGWEPRIGWTQAVTVAGDPVPPPRPRARAAATKNARSRERDADAAAMAAVMDGLLSETRNETSPADGLDSASSSDPSEKHTDDADTTYYDGPSTRNDNENALGGVFPFYAAPQDAVPVFFEPRPTPPMIAARKSFLHRQGWSVQTVTGGRGAS</sequence>
<name>A0A7S0D8K1_MICPS</name>
<evidence type="ECO:0000313" key="2">
    <source>
        <dbReference type="EMBL" id="CAD8447237.1"/>
    </source>
</evidence>
<proteinExistence type="predicted"/>
<feature type="region of interest" description="Disordered" evidence="1">
    <location>
        <begin position="26"/>
        <end position="112"/>
    </location>
</feature>
<reference evidence="2" key="1">
    <citation type="submission" date="2021-01" db="EMBL/GenBank/DDBJ databases">
        <authorList>
            <person name="Corre E."/>
            <person name="Pelletier E."/>
            <person name="Niang G."/>
            <person name="Scheremetjew M."/>
            <person name="Finn R."/>
            <person name="Kale V."/>
            <person name="Holt S."/>
            <person name="Cochrane G."/>
            <person name="Meng A."/>
            <person name="Brown T."/>
            <person name="Cohen L."/>
        </authorList>
    </citation>
    <scope>NUCLEOTIDE SEQUENCE</scope>
    <source>
        <strain evidence="2">CCAC1681</strain>
    </source>
</reference>
<evidence type="ECO:0000256" key="1">
    <source>
        <dbReference type="SAM" id="MobiDB-lite"/>
    </source>
</evidence>
<protein>
    <submittedName>
        <fullName evidence="2">Uncharacterized protein</fullName>
    </submittedName>
</protein>
<dbReference type="EMBL" id="HBEN01011980">
    <property type="protein sequence ID" value="CAD8447237.1"/>
    <property type="molecule type" value="Transcribed_RNA"/>
</dbReference>
<accession>A0A7S0D8K1</accession>
<organism evidence="2">
    <name type="scientific">Micromonas pusilla</name>
    <name type="common">Picoplanktonic green alga</name>
    <name type="synonym">Chromulina pusilla</name>
    <dbReference type="NCBI Taxonomy" id="38833"/>
    <lineage>
        <taxon>Eukaryota</taxon>
        <taxon>Viridiplantae</taxon>
        <taxon>Chlorophyta</taxon>
        <taxon>Mamiellophyceae</taxon>
        <taxon>Mamiellales</taxon>
        <taxon>Mamiellaceae</taxon>
        <taxon>Micromonas</taxon>
    </lineage>
</organism>
<dbReference type="AlphaFoldDB" id="A0A7S0D8K1"/>